<dbReference type="GO" id="GO:0006351">
    <property type="term" value="P:DNA-templated transcription"/>
    <property type="evidence" value="ECO:0007669"/>
    <property type="project" value="InterPro"/>
</dbReference>
<comment type="caution">
    <text evidence="2">The sequence shown here is derived from an EMBL/GenBank/DDBJ whole genome shotgun (WGS) entry which is preliminary data.</text>
</comment>
<organism evidence="2 3">
    <name type="scientific">Crepidotus variabilis</name>
    <dbReference type="NCBI Taxonomy" id="179855"/>
    <lineage>
        <taxon>Eukaryota</taxon>
        <taxon>Fungi</taxon>
        <taxon>Dikarya</taxon>
        <taxon>Basidiomycota</taxon>
        <taxon>Agaricomycotina</taxon>
        <taxon>Agaricomycetes</taxon>
        <taxon>Agaricomycetidae</taxon>
        <taxon>Agaricales</taxon>
        <taxon>Agaricineae</taxon>
        <taxon>Crepidotaceae</taxon>
        <taxon>Crepidotus</taxon>
    </lineage>
</organism>
<dbReference type="AlphaFoldDB" id="A0A9P6E334"/>
<gene>
    <name evidence="2" type="ORF">CPB83DRAFT_923080</name>
</gene>
<evidence type="ECO:0000313" key="3">
    <source>
        <dbReference type="Proteomes" id="UP000807306"/>
    </source>
</evidence>
<accession>A0A9P6E334</accession>
<feature type="non-terminal residue" evidence="2">
    <location>
        <position position="1"/>
    </location>
</feature>
<protein>
    <submittedName>
        <fullName evidence="2">RNA polymerase Rpb1, domain 6-domain-containing protein</fullName>
    </submittedName>
</protein>
<dbReference type="GO" id="GO:0003677">
    <property type="term" value="F:DNA binding"/>
    <property type="evidence" value="ECO:0007669"/>
    <property type="project" value="InterPro"/>
</dbReference>
<dbReference type="InterPro" id="IPR007075">
    <property type="entry name" value="RNA_pol_Rpb1_6"/>
</dbReference>
<sequence>VDLQVKLDEEFGRLVEDRRLLRDFIFPRVSTNQPITSPSTFIAFQKPSDLEPAYIVDKVDELGKQLVVVCGDDPLSQEAQDNATLNFRMHTCATLATRRVLEKFHLTKEAFHWVVGEIETKFNQSVADPV</sequence>
<dbReference type="OrthoDB" id="3038905at2759"/>
<name>A0A9P6E334_9AGAR</name>
<dbReference type="SUPFAM" id="SSF64484">
    <property type="entry name" value="beta and beta-prime subunits of DNA dependent RNA-polymerase"/>
    <property type="match status" value="1"/>
</dbReference>
<dbReference type="Pfam" id="PF04992">
    <property type="entry name" value="RNA_pol_Rpb1_6"/>
    <property type="match status" value="1"/>
</dbReference>
<evidence type="ECO:0000259" key="1">
    <source>
        <dbReference type="Pfam" id="PF04992"/>
    </source>
</evidence>
<dbReference type="Proteomes" id="UP000807306">
    <property type="component" value="Unassembled WGS sequence"/>
</dbReference>
<dbReference type="EMBL" id="MU158010">
    <property type="protein sequence ID" value="KAF9521624.1"/>
    <property type="molecule type" value="Genomic_DNA"/>
</dbReference>
<evidence type="ECO:0000313" key="2">
    <source>
        <dbReference type="EMBL" id="KAF9521624.1"/>
    </source>
</evidence>
<proteinExistence type="predicted"/>
<feature type="domain" description="RNA polymerase Rpb1" evidence="1">
    <location>
        <begin position="2"/>
        <end position="125"/>
    </location>
</feature>
<dbReference type="GO" id="GO:0003899">
    <property type="term" value="F:DNA-directed RNA polymerase activity"/>
    <property type="evidence" value="ECO:0007669"/>
    <property type="project" value="InterPro"/>
</dbReference>
<keyword evidence="3" id="KW-1185">Reference proteome</keyword>
<reference evidence="2" key="1">
    <citation type="submission" date="2020-11" db="EMBL/GenBank/DDBJ databases">
        <authorList>
            <consortium name="DOE Joint Genome Institute"/>
            <person name="Ahrendt S."/>
            <person name="Riley R."/>
            <person name="Andreopoulos W."/>
            <person name="Labutti K."/>
            <person name="Pangilinan J."/>
            <person name="Ruiz-Duenas F.J."/>
            <person name="Barrasa J.M."/>
            <person name="Sanchez-Garcia M."/>
            <person name="Camarero S."/>
            <person name="Miyauchi S."/>
            <person name="Serrano A."/>
            <person name="Linde D."/>
            <person name="Babiker R."/>
            <person name="Drula E."/>
            <person name="Ayuso-Fernandez I."/>
            <person name="Pacheco R."/>
            <person name="Padilla G."/>
            <person name="Ferreira P."/>
            <person name="Barriuso J."/>
            <person name="Kellner H."/>
            <person name="Castanera R."/>
            <person name="Alfaro M."/>
            <person name="Ramirez L."/>
            <person name="Pisabarro A.G."/>
            <person name="Kuo A."/>
            <person name="Tritt A."/>
            <person name="Lipzen A."/>
            <person name="He G."/>
            <person name="Yan M."/>
            <person name="Ng V."/>
            <person name="Cullen D."/>
            <person name="Martin F."/>
            <person name="Rosso M.-N."/>
            <person name="Henrissat B."/>
            <person name="Hibbett D."/>
            <person name="Martinez A.T."/>
            <person name="Grigoriev I.V."/>
        </authorList>
    </citation>
    <scope>NUCLEOTIDE SEQUENCE</scope>
    <source>
        <strain evidence="2">CBS 506.95</strain>
    </source>
</reference>